<comment type="caution">
    <text evidence="1">The sequence shown here is derived from an EMBL/GenBank/DDBJ whole genome shotgun (WGS) entry which is preliminary data.</text>
</comment>
<evidence type="ECO:0000313" key="2">
    <source>
        <dbReference type="Proteomes" id="UP001054945"/>
    </source>
</evidence>
<accession>A0AAV4SUN3</accession>
<dbReference type="EMBL" id="BPLR01010127">
    <property type="protein sequence ID" value="GIY37132.1"/>
    <property type="molecule type" value="Genomic_DNA"/>
</dbReference>
<keyword evidence="2" id="KW-1185">Reference proteome</keyword>
<proteinExistence type="predicted"/>
<reference evidence="1 2" key="1">
    <citation type="submission" date="2021-06" db="EMBL/GenBank/DDBJ databases">
        <title>Caerostris extrusa draft genome.</title>
        <authorList>
            <person name="Kono N."/>
            <person name="Arakawa K."/>
        </authorList>
    </citation>
    <scope>NUCLEOTIDE SEQUENCE [LARGE SCALE GENOMIC DNA]</scope>
</reference>
<dbReference type="Proteomes" id="UP001054945">
    <property type="component" value="Unassembled WGS sequence"/>
</dbReference>
<organism evidence="1 2">
    <name type="scientific">Caerostris extrusa</name>
    <name type="common">Bark spider</name>
    <name type="synonym">Caerostris bankana</name>
    <dbReference type="NCBI Taxonomy" id="172846"/>
    <lineage>
        <taxon>Eukaryota</taxon>
        <taxon>Metazoa</taxon>
        <taxon>Ecdysozoa</taxon>
        <taxon>Arthropoda</taxon>
        <taxon>Chelicerata</taxon>
        <taxon>Arachnida</taxon>
        <taxon>Araneae</taxon>
        <taxon>Araneomorphae</taxon>
        <taxon>Entelegynae</taxon>
        <taxon>Araneoidea</taxon>
        <taxon>Araneidae</taxon>
        <taxon>Caerostris</taxon>
    </lineage>
</organism>
<sequence>MLSTTVVLPEPDFPIIMSLNLWGVTKDFDLLLLLWAGLEYSIREFHKPTIEKLEELQTDRKNQMNALTTKIEDLINTSATVSTPLALEDIEEARKKKALYVETDTDLDADF</sequence>
<protein>
    <submittedName>
        <fullName evidence="1">Uncharacterized protein</fullName>
    </submittedName>
</protein>
<gene>
    <name evidence="1" type="primary">AVEN_162586_1</name>
    <name evidence="1" type="ORF">CEXT_460631</name>
</gene>
<dbReference type="AlphaFoldDB" id="A0AAV4SUN3"/>
<name>A0AAV4SUN3_CAEEX</name>
<evidence type="ECO:0000313" key="1">
    <source>
        <dbReference type="EMBL" id="GIY37132.1"/>
    </source>
</evidence>